<dbReference type="AlphaFoldDB" id="A0AA38H4U0"/>
<evidence type="ECO:0000256" key="8">
    <source>
        <dbReference type="PROSITE-ProRule" id="PRU00282"/>
    </source>
</evidence>
<keyword evidence="7 8" id="KW-0472">Membrane</keyword>
<dbReference type="RefSeq" id="XP_052942451.1">
    <property type="nucleotide sequence ID" value="XM_053086315.1"/>
</dbReference>
<feature type="repeat" description="Solcar" evidence="8">
    <location>
        <begin position="102"/>
        <end position="201"/>
    </location>
</feature>
<keyword evidence="2 9" id="KW-0813">Transport</keyword>
<keyword evidence="11" id="KW-1185">Reference proteome</keyword>
<comment type="caution">
    <text evidence="10">The sequence shown here is derived from an EMBL/GenBank/DDBJ whole genome shotgun (WGS) entry which is preliminary data.</text>
</comment>
<accession>A0AA38H4U0</accession>
<dbReference type="InterPro" id="IPR018108">
    <property type="entry name" value="MCP_transmembrane"/>
</dbReference>
<gene>
    <name evidence="10" type="ORF">MKK02DRAFT_20801</name>
</gene>
<comment type="subcellular location">
    <subcellularLocation>
        <location evidence="1">Mitochondrion membrane</location>
        <topology evidence="1">Multi-pass membrane protein</topology>
    </subcellularLocation>
</comment>
<dbReference type="Gene3D" id="1.50.40.10">
    <property type="entry name" value="Mitochondrial carrier domain"/>
    <property type="match status" value="1"/>
</dbReference>
<sequence>MYENSAVINTFIAGGLAGATSRTVVSPLERLKIILNGKGAAGQAYGGVWPGLVRMWREEGFAGFMKGNGINVVRILPYSAIQFTSYGYVKTLFARWSGQETLSTPFRLAAGATAGILAVSATYPLDLVRARLSIATANMSRSSGSMFTAEDAKLGIMGMTKKVYRTEGGIRGLYRGCWATAVGVAPYVSLNFYIYETLKPIILPADYHPTHDIERVGRQLLSGALAGGTSLLFTHPFDVVRRKLQVVGIGGANREFDGAIDCIRKISAREGFWKGMYRGLVPNIIKVVPSIAVSFYTFETVKDSLTRWSNRDRDDID</sequence>
<dbReference type="SUPFAM" id="SSF103506">
    <property type="entry name" value="Mitochondrial carrier"/>
    <property type="match status" value="1"/>
</dbReference>
<keyword evidence="3 8" id="KW-0812">Transmembrane</keyword>
<comment type="similarity">
    <text evidence="9">Belongs to the mitochondrial carrier (TC 2.A.29) family.</text>
</comment>
<dbReference type="PANTHER" id="PTHR24089">
    <property type="entry name" value="SOLUTE CARRIER FAMILY 25"/>
    <property type="match status" value="1"/>
</dbReference>
<evidence type="ECO:0000256" key="6">
    <source>
        <dbReference type="ARBA" id="ARBA00023128"/>
    </source>
</evidence>
<dbReference type="Proteomes" id="UP001164286">
    <property type="component" value="Unassembled WGS sequence"/>
</dbReference>
<evidence type="ECO:0000256" key="9">
    <source>
        <dbReference type="RuleBase" id="RU000488"/>
    </source>
</evidence>
<reference evidence="10" key="1">
    <citation type="journal article" date="2022" name="G3 (Bethesda)">
        <title>High quality genome of the basidiomycete yeast Dioszegia hungarica PDD-24b-2 isolated from cloud water.</title>
        <authorList>
            <person name="Jarrige D."/>
            <person name="Haridas S."/>
            <person name="Bleykasten-Grosshans C."/>
            <person name="Joly M."/>
            <person name="Nadalig T."/>
            <person name="Sancelme M."/>
            <person name="Vuilleumier S."/>
            <person name="Grigoriev I.V."/>
            <person name="Amato P."/>
            <person name="Bringel F."/>
        </authorList>
    </citation>
    <scope>NUCLEOTIDE SEQUENCE</scope>
    <source>
        <strain evidence="10">PDD-24b-2</strain>
    </source>
</reference>
<dbReference type="InterPro" id="IPR023395">
    <property type="entry name" value="MCP_dom_sf"/>
</dbReference>
<keyword evidence="6" id="KW-0496">Mitochondrion</keyword>
<dbReference type="PROSITE" id="PS50920">
    <property type="entry name" value="SOLCAR"/>
    <property type="match status" value="3"/>
</dbReference>
<feature type="repeat" description="Solcar" evidence="8">
    <location>
        <begin position="5"/>
        <end position="92"/>
    </location>
</feature>
<feature type="repeat" description="Solcar" evidence="8">
    <location>
        <begin position="214"/>
        <end position="304"/>
    </location>
</feature>
<evidence type="ECO:0000256" key="2">
    <source>
        <dbReference type="ARBA" id="ARBA00022448"/>
    </source>
</evidence>
<organism evidence="10 11">
    <name type="scientific">Dioszegia hungarica</name>
    <dbReference type="NCBI Taxonomy" id="4972"/>
    <lineage>
        <taxon>Eukaryota</taxon>
        <taxon>Fungi</taxon>
        <taxon>Dikarya</taxon>
        <taxon>Basidiomycota</taxon>
        <taxon>Agaricomycotina</taxon>
        <taxon>Tremellomycetes</taxon>
        <taxon>Tremellales</taxon>
        <taxon>Bulleribasidiaceae</taxon>
        <taxon>Dioszegia</taxon>
    </lineage>
</organism>
<evidence type="ECO:0000313" key="10">
    <source>
        <dbReference type="EMBL" id="KAI9632674.1"/>
    </source>
</evidence>
<dbReference type="GO" id="GO:0055085">
    <property type="term" value="P:transmembrane transport"/>
    <property type="evidence" value="ECO:0007669"/>
    <property type="project" value="InterPro"/>
</dbReference>
<proteinExistence type="inferred from homology"/>
<dbReference type="PRINTS" id="PR00926">
    <property type="entry name" value="MITOCARRIER"/>
</dbReference>
<evidence type="ECO:0000256" key="1">
    <source>
        <dbReference type="ARBA" id="ARBA00004225"/>
    </source>
</evidence>
<dbReference type="InterPro" id="IPR002067">
    <property type="entry name" value="MCP"/>
</dbReference>
<dbReference type="Pfam" id="PF00153">
    <property type="entry name" value="Mito_carr"/>
    <property type="match status" value="3"/>
</dbReference>
<evidence type="ECO:0000256" key="7">
    <source>
        <dbReference type="ARBA" id="ARBA00023136"/>
    </source>
</evidence>
<keyword evidence="5" id="KW-1133">Transmembrane helix</keyword>
<protein>
    <submittedName>
        <fullName evidence="10">Mitochondrial carrier domain-containing protein</fullName>
    </submittedName>
</protein>
<keyword evidence="4" id="KW-0677">Repeat</keyword>
<dbReference type="GO" id="GO:0031966">
    <property type="term" value="C:mitochondrial membrane"/>
    <property type="evidence" value="ECO:0007669"/>
    <property type="project" value="UniProtKB-SubCell"/>
</dbReference>
<evidence type="ECO:0000256" key="3">
    <source>
        <dbReference type="ARBA" id="ARBA00022692"/>
    </source>
</evidence>
<evidence type="ECO:0000256" key="4">
    <source>
        <dbReference type="ARBA" id="ARBA00022737"/>
    </source>
</evidence>
<dbReference type="EMBL" id="JAKWFO010000014">
    <property type="protein sequence ID" value="KAI9632674.1"/>
    <property type="molecule type" value="Genomic_DNA"/>
</dbReference>
<evidence type="ECO:0000256" key="5">
    <source>
        <dbReference type="ARBA" id="ARBA00022989"/>
    </source>
</evidence>
<name>A0AA38H4U0_9TREE</name>
<evidence type="ECO:0000313" key="11">
    <source>
        <dbReference type="Proteomes" id="UP001164286"/>
    </source>
</evidence>
<dbReference type="GeneID" id="77725516"/>